<reference evidence="2" key="2">
    <citation type="submission" date="2022-12" db="EMBL/GenBank/DDBJ databases">
        <authorList>
            <person name="Sun Q."/>
            <person name="Kim S."/>
        </authorList>
    </citation>
    <scope>NUCLEOTIDE SEQUENCE</scope>
    <source>
        <strain evidence="2">KCTC 12343</strain>
    </source>
</reference>
<dbReference type="RefSeq" id="WP_229420852.1">
    <property type="nucleotide sequence ID" value="NZ_BMWV01000004.1"/>
</dbReference>
<gene>
    <name evidence="2" type="ORF">GCM10007387_22350</name>
</gene>
<dbReference type="Gene3D" id="1.10.3210.10">
    <property type="entry name" value="Hypothetical protein af1432"/>
    <property type="match status" value="1"/>
</dbReference>
<proteinExistence type="predicted"/>
<name>A0AA87XTH9_9BURK</name>
<dbReference type="PANTHER" id="PTHR33525:SF3">
    <property type="entry name" value="RIBONUCLEASE Y"/>
    <property type="match status" value="1"/>
</dbReference>
<dbReference type="InterPro" id="IPR013976">
    <property type="entry name" value="HDOD"/>
</dbReference>
<reference evidence="2" key="1">
    <citation type="journal article" date="2014" name="Int. J. Syst. Evol. Microbiol.">
        <title>Complete genome sequence of Corynebacterium casei LMG S-19264T (=DSM 44701T), isolated from a smear-ripened cheese.</title>
        <authorList>
            <consortium name="US DOE Joint Genome Institute (JGI-PGF)"/>
            <person name="Walter F."/>
            <person name="Albersmeier A."/>
            <person name="Kalinowski J."/>
            <person name="Ruckert C."/>
        </authorList>
    </citation>
    <scope>NUCLEOTIDE SEQUENCE</scope>
    <source>
        <strain evidence="2">KCTC 12343</strain>
    </source>
</reference>
<dbReference type="AlphaFoldDB" id="A0AA87XTH9"/>
<comment type="caution">
    <text evidence="2">The sequence shown here is derived from an EMBL/GenBank/DDBJ whole genome shotgun (WGS) entry which is preliminary data.</text>
</comment>
<dbReference type="EMBL" id="BMWV01000004">
    <property type="protein sequence ID" value="GGY39775.1"/>
    <property type="molecule type" value="Genomic_DNA"/>
</dbReference>
<protein>
    <submittedName>
        <fullName evidence="2">HDOD domain-containing protein</fullName>
    </submittedName>
</protein>
<dbReference type="Pfam" id="PF08668">
    <property type="entry name" value="HDOD"/>
    <property type="match status" value="1"/>
</dbReference>
<dbReference type="PROSITE" id="PS51833">
    <property type="entry name" value="HDOD"/>
    <property type="match status" value="1"/>
</dbReference>
<evidence type="ECO:0000313" key="3">
    <source>
        <dbReference type="Proteomes" id="UP000628442"/>
    </source>
</evidence>
<feature type="domain" description="HDOD" evidence="1">
    <location>
        <begin position="28"/>
        <end position="222"/>
    </location>
</feature>
<dbReference type="SUPFAM" id="SSF55781">
    <property type="entry name" value="GAF domain-like"/>
    <property type="match status" value="1"/>
</dbReference>
<sequence>MTGGTTNSHLGEQTLALLWERTRRQGDMPAFAKAIGAVLGAMRGEEDGEFSMTETVLSDPVLTNKVLRLANSSMYSAFGQHVNTVSKAVLVLGTEAIGHLALGLKLVEELSSGASDSTQAHVEMEKAVLAGLVAREIAATVRSPQTELAVVCSMLHTLGRMMVTFYLPEHWQKLQQRGGSGNEDAAARELLGITLEEIGMAAAQRWNLPRNLVTGMRSVAIPGDDAPADDTPADDTPAALPASDWVAGIATLSRHCAASLWNDDEAGAAEVARISAVFSPLLGLELEQVRGAIAQARETAAEELAIAPLSKPLERRARAMAQTRQRAAGNRILQSGLADMRDMVDSASPGQMVSAALETVYKGLDFSRAVAFVRNRRENRYAARMCFGSLPKEQLAAMSFEDAYEPNVFHAALNSDRVIFIENARDPKFAAKLPQWWKTGLAEARSFVILPLSANGQPTGFLYGDWDETFPEIQLSPTEFALLNDLRGLVVKAIERRHQLELVSSRAA</sequence>
<evidence type="ECO:0000259" key="1">
    <source>
        <dbReference type="PROSITE" id="PS51833"/>
    </source>
</evidence>
<dbReference type="SUPFAM" id="SSF109604">
    <property type="entry name" value="HD-domain/PDEase-like"/>
    <property type="match status" value="1"/>
</dbReference>
<evidence type="ECO:0000313" key="2">
    <source>
        <dbReference type="EMBL" id="GGY39775.1"/>
    </source>
</evidence>
<dbReference type="Proteomes" id="UP000628442">
    <property type="component" value="Unassembled WGS sequence"/>
</dbReference>
<dbReference type="PANTHER" id="PTHR33525">
    <property type="match status" value="1"/>
</dbReference>
<dbReference type="InterPro" id="IPR029016">
    <property type="entry name" value="GAF-like_dom_sf"/>
</dbReference>
<dbReference type="InterPro" id="IPR052340">
    <property type="entry name" value="RNase_Y/CdgJ"/>
</dbReference>
<dbReference type="Gene3D" id="3.30.450.40">
    <property type="match status" value="1"/>
</dbReference>
<organism evidence="2 3">
    <name type="scientific">Pseudoduganella albidiflava</name>
    <dbReference type="NCBI Taxonomy" id="321983"/>
    <lineage>
        <taxon>Bacteria</taxon>
        <taxon>Pseudomonadati</taxon>
        <taxon>Pseudomonadota</taxon>
        <taxon>Betaproteobacteria</taxon>
        <taxon>Burkholderiales</taxon>
        <taxon>Oxalobacteraceae</taxon>
        <taxon>Telluria group</taxon>
        <taxon>Pseudoduganella</taxon>
    </lineage>
</organism>
<accession>A0AA87XTH9</accession>